<dbReference type="Proteomes" id="UP000885797">
    <property type="component" value="Unassembled WGS sequence"/>
</dbReference>
<keyword evidence="5" id="KW-0864">Zinc transport</keyword>
<evidence type="ECO:0000313" key="12">
    <source>
        <dbReference type="EMBL" id="HFC46845.1"/>
    </source>
</evidence>
<evidence type="ECO:0000259" key="10">
    <source>
        <dbReference type="Pfam" id="PF01545"/>
    </source>
</evidence>
<dbReference type="PANTHER" id="PTHR11562:SF17">
    <property type="entry name" value="RE54080P-RELATED"/>
    <property type="match status" value="1"/>
</dbReference>
<feature type="transmembrane region" description="Helical" evidence="9">
    <location>
        <begin position="152"/>
        <end position="177"/>
    </location>
</feature>
<evidence type="ECO:0000256" key="7">
    <source>
        <dbReference type="ARBA" id="ARBA00023065"/>
    </source>
</evidence>
<proteinExistence type="inferred from homology"/>
<dbReference type="InterPro" id="IPR058533">
    <property type="entry name" value="Cation_efflux_TM"/>
</dbReference>
<feature type="domain" description="Cation efflux protein transmembrane" evidence="10">
    <location>
        <begin position="20"/>
        <end position="208"/>
    </location>
</feature>
<evidence type="ECO:0000256" key="2">
    <source>
        <dbReference type="ARBA" id="ARBA00008873"/>
    </source>
</evidence>
<keyword evidence="8 9" id="KW-0472">Membrane</keyword>
<name>A0A7V2SYS5_9BACT</name>
<evidence type="ECO:0000256" key="3">
    <source>
        <dbReference type="ARBA" id="ARBA00022448"/>
    </source>
</evidence>
<comment type="similarity">
    <text evidence="2">Belongs to the cation diffusion facilitator (CDF) transporter (TC 2.A.4) family. SLC30A subfamily.</text>
</comment>
<dbReference type="EMBL" id="DRND01000247">
    <property type="protein sequence ID" value="HFC46845.1"/>
    <property type="molecule type" value="Genomic_DNA"/>
</dbReference>
<dbReference type="NCBIfam" id="TIGR01297">
    <property type="entry name" value="CDF"/>
    <property type="match status" value="1"/>
</dbReference>
<evidence type="ECO:0000256" key="4">
    <source>
        <dbReference type="ARBA" id="ARBA00022692"/>
    </source>
</evidence>
<dbReference type="AlphaFoldDB" id="A0A7V2SYS5"/>
<accession>A0A7V2SYS5</accession>
<keyword evidence="4 9" id="KW-0812">Transmembrane</keyword>
<protein>
    <submittedName>
        <fullName evidence="12">Cation transporter</fullName>
    </submittedName>
</protein>
<keyword evidence="6 9" id="KW-1133">Transmembrane helix</keyword>
<evidence type="ECO:0000256" key="5">
    <source>
        <dbReference type="ARBA" id="ARBA00022906"/>
    </source>
</evidence>
<dbReference type="Pfam" id="PF16916">
    <property type="entry name" value="ZT_dimer"/>
    <property type="match status" value="1"/>
</dbReference>
<feature type="transmembrane region" description="Helical" evidence="9">
    <location>
        <begin position="183"/>
        <end position="201"/>
    </location>
</feature>
<comment type="subcellular location">
    <subcellularLocation>
        <location evidence="1">Membrane</location>
        <topology evidence="1">Multi-pass membrane protein</topology>
    </subcellularLocation>
</comment>
<evidence type="ECO:0000256" key="9">
    <source>
        <dbReference type="SAM" id="Phobius"/>
    </source>
</evidence>
<keyword evidence="5" id="KW-0862">Zinc</keyword>
<dbReference type="InterPro" id="IPR036837">
    <property type="entry name" value="Cation_efflux_CTD_sf"/>
</dbReference>
<dbReference type="SUPFAM" id="SSF160240">
    <property type="entry name" value="Cation efflux protein cytoplasmic domain-like"/>
    <property type="match status" value="1"/>
</dbReference>
<feature type="transmembrane region" description="Helical" evidence="9">
    <location>
        <begin position="20"/>
        <end position="46"/>
    </location>
</feature>
<organism evidence="12">
    <name type="scientific">Dissulfuribacter thermophilus</name>
    <dbReference type="NCBI Taxonomy" id="1156395"/>
    <lineage>
        <taxon>Bacteria</taxon>
        <taxon>Pseudomonadati</taxon>
        <taxon>Thermodesulfobacteriota</taxon>
        <taxon>Dissulfuribacteria</taxon>
        <taxon>Dissulfuribacterales</taxon>
        <taxon>Dissulfuribacteraceae</taxon>
        <taxon>Dissulfuribacter</taxon>
    </lineage>
</organism>
<keyword evidence="7" id="KW-0406">Ion transport</keyword>
<evidence type="ECO:0000259" key="11">
    <source>
        <dbReference type="Pfam" id="PF16916"/>
    </source>
</evidence>
<gene>
    <name evidence="12" type="ORF">ENJ63_03080</name>
</gene>
<dbReference type="InterPro" id="IPR027469">
    <property type="entry name" value="Cation_efflux_TMD_sf"/>
</dbReference>
<dbReference type="InterPro" id="IPR002524">
    <property type="entry name" value="Cation_efflux"/>
</dbReference>
<feature type="domain" description="Cation efflux protein cytoplasmic" evidence="11">
    <location>
        <begin position="215"/>
        <end position="287"/>
    </location>
</feature>
<dbReference type="PANTHER" id="PTHR11562">
    <property type="entry name" value="CATION EFFLUX PROTEIN/ ZINC TRANSPORTER"/>
    <property type="match status" value="1"/>
</dbReference>
<evidence type="ECO:0000256" key="6">
    <source>
        <dbReference type="ARBA" id="ARBA00022989"/>
    </source>
</evidence>
<evidence type="ECO:0000256" key="1">
    <source>
        <dbReference type="ARBA" id="ARBA00004141"/>
    </source>
</evidence>
<dbReference type="InterPro" id="IPR050681">
    <property type="entry name" value="CDF/SLC30A"/>
</dbReference>
<feature type="transmembrane region" description="Helical" evidence="9">
    <location>
        <begin position="84"/>
        <end position="104"/>
    </location>
</feature>
<dbReference type="Pfam" id="PF01545">
    <property type="entry name" value="Cation_efflux"/>
    <property type="match status" value="1"/>
</dbReference>
<dbReference type="SUPFAM" id="SSF161111">
    <property type="entry name" value="Cation efflux protein transmembrane domain-like"/>
    <property type="match status" value="1"/>
</dbReference>
<sequence>MDQRHHHRHEYTDYNRIFAIGVFLNGIFVVVEAGYGALVGSLALIADAGHNFIDILSLLLAWGASLLATRSTTERHTYGYGKTTVLASLLSAILLLAVTGGISWEAIVRLIHPHPLYGKTIIIVAAIGVFINTATALLFLKGQRHDLNIRGAFLHMAADAAVSLGVVVAGLAIWAWGWNWIDPAVSLVIAGVIFISTWDLFKESLNYIIDAVPARIDIAGIREYLSGLEEVRQIHDLHIWPLSTTQVALTVHLVVDNERIDNDFLCNIQRELHRRFGIEHATIQVETSLCENRCILKDGRDQSKTQ</sequence>
<feature type="transmembrane region" description="Helical" evidence="9">
    <location>
        <begin position="52"/>
        <end position="72"/>
    </location>
</feature>
<dbReference type="GO" id="GO:0005886">
    <property type="term" value="C:plasma membrane"/>
    <property type="evidence" value="ECO:0007669"/>
    <property type="project" value="TreeGrafter"/>
</dbReference>
<comment type="caution">
    <text evidence="12">The sequence shown here is derived from an EMBL/GenBank/DDBJ whole genome shotgun (WGS) entry which is preliminary data.</text>
</comment>
<dbReference type="Gene3D" id="1.20.1510.10">
    <property type="entry name" value="Cation efflux protein transmembrane domain"/>
    <property type="match status" value="1"/>
</dbReference>
<reference evidence="12" key="1">
    <citation type="journal article" date="2020" name="mSystems">
        <title>Genome- and Community-Level Interaction Insights into Carbon Utilization and Element Cycling Functions of Hydrothermarchaeota in Hydrothermal Sediment.</title>
        <authorList>
            <person name="Zhou Z."/>
            <person name="Liu Y."/>
            <person name="Xu W."/>
            <person name="Pan J."/>
            <person name="Luo Z.H."/>
            <person name="Li M."/>
        </authorList>
    </citation>
    <scope>NUCLEOTIDE SEQUENCE [LARGE SCALE GENOMIC DNA]</scope>
    <source>
        <strain evidence="12">HyVt-503</strain>
    </source>
</reference>
<dbReference type="GO" id="GO:0005385">
    <property type="term" value="F:zinc ion transmembrane transporter activity"/>
    <property type="evidence" value="ECO:0007669"/>
    <property type="project" value="TreeGrafter"/>
</dbReference>
<dbReference type="InterPro" id="IPR027470">
    <property type="entry name" value="Cation_efflux_CTD"/>
</dbReference>
<evidence type="ECO:0000256" key="8">
    <source>
        <dbReference type="ARBA" id="ARBA00023136"/>
    </source>
</evidence>
<keyword evidence="3" id="KW-0813">Transport</keyword>
<feature type="transmembrane region" description="Helical" evidence="9">
    <location>
        <begin position="116"/>
        <end position="140"/>
    </location>
</feature>